<organism evidence="2 3">
    <name type="scientific">Massilia soli</name>
    <dbReference type="NCBI Taxonomy" id="2792854"/>
    <lineage>
        <taxon>Bacteria</taxon>
        <taxon>Pseudomonadati</taxon>
        <taxon>Pseudomonadota</taxon>
        <taxon>Betaproteobacteria</taxon>
        <taxon>Burkholderiales</taxon>
        <taxon>Oxalobacteraceae</taxon>
        <taxon>Telluria group</taxon>
        <taxon>Massilia</taxon>
    </lineage>
</organism>
<accession>A0ABS7SV07</accession>
<keyword evidence="3" id="KW-1185">Reference proteome</keyword>
<reference evidence="2 3" key="1">
    <citation type="submission" date="2021-08" db="EMBL/GenBank/DDBJ databases">
        <title>Massilia sp. R798.</title>
        <authorList>
            <person name="Baek J.H."/>
            <person name="Jung H.S."/>
            <person name="Kim K.R."/>
            <person name="Jeon C.O."/>
        </authorList>
    </citation>
    <scope>NUCLEOTIDE SEQUENCE [LARGE SCALE GENOMIC DNA]</scope>
    <source>
        <strain evidence="2 3">R798</strain>
    </source>
</reference>
<evidence type="ECO:0000256" key="1">
    <source>
        <dbReference type="SAM" id="SignalP"/>
    </source>
</evidence>
<feature type="signal peptide" evidence="1">
    <location>
        <begin position="1"/>
        <end position="17"/>
    </location>
</feature>
<keyword evidence="1" id="KW-0732">Signal</keyword>
<feature type="chain" id="PRO_5045560909" description="DUF2946 domain-containing protein" evidence="1">
    <location>
        <begin position="18"/>
        <end position="115"/>
    </location>
</feature>
<proteinExistence type="predicted"/>
<protein>
    <recommendedName>
        <fullName evidence="4">DUF2946 domain-containing protein</fullName>
    </recommendedName>
</protein>
<dbReference type="EMBL" id="JAFBIL020000009">
    <property type="protein sequence ID" value="MBZ2209797.1"/>
    <property type="molecule type" value="Genomic_DNA"/>
</dbReference>
<evidence type="ECO:0000313" key="2">
    <source>
        <dbReference type="EMBL" id="MBZ2209797.1"/>
    </source>
</evidence>
<evidence type="ECO:0000313" key="3">
    <source>
        <dbReference type="Proteomes" id="UP000809349"/>
    </source>
</evidence>
<dbReference type="RefSeq" id="WP_223470493.1">
    <property type="nucleotide sequence ID" value="NZ_JAFBIL020000009.1"/>
</dbReference>
<dbReference type="Proteomes" id="UP000809349">
    <property type="component" value="Unassembled WGS sequence"/>
</dbReference>
<sequence length="115" mass="12133">MKRIVIIFLIALLPLHAAWSAGMCGMAGDNGVAPLSSVVFVDIQDRETQKPGFVGDPGCFPTCHFVCEPPAVAPVGSVDANILLPVERLTRASAAHLYASHIPDGPTRPKWTAAS</sequence>
<gene>
    <name evidence="2" type="ORF">I4X03_021235</name>
</gene>
<name>A0ABS7SV07_9BURK</name>
<evidence type="ECO:0008006" key="4">
    <source>
        <dbReference type="Google" id="ProtNLM"/>
    </source>
</evidence>
<comment type="caution">
    <text evidence="2">The sequence shown here is derived from an EMBL/GenBank/DDBJ whole genome shotgun (WGS) entry which is preliminary data.</text>
</comment>